<name>A0A1G4IIY4_TRYEQ</name>
<organism evidence="1 2">
    <name type="scientific">Trypanosoma equiperdum</name>
    <dbReference type="NCBI Taxonomy" id="5694"/>
    <lineage>
        <taxon>Eukaryota</taxon>
        <taxon>Discoba</taxon>
        <taxon>Euglenozoa</taxon>
        <taxon>Kinetoplastea</taxon>
        <taxon>Metakinetoplastina</taxon>
        <taxon>Trypanosomatida</taxon>
        <taxon>Trypanosomatidae</taxon>
        <taxon>Trypanosoma</taxon>
    </lineage>
</organism>
<dbReference type="EMBL" id="CZPT02001873">
    <property type="protein sequence ID" value="SCU72488.1"/>
    <property type="molecule type" value="Genomic_DNA"/>
</dbReference>
<accession>A0A1G4IIY4</accession>
<reference evidence="1" key="1">
    <citation type="submission" date="2016-09" db="EMBL/GenBank/DDBJ databases">
        <authorList>
            <person name="Hebert L."/>
            <person name="Moumen B."/>
        </authorList>
    </citation>
    <scope>NUCLEOTIDE SEQUENCE [LARGE SCALE GENOMIC DNA]</scope>
    <source>
        <strain evidence="1">OVI</strain>
    </source>
</reference>
<comment type="caution">
    <text evidence="1">The sequence shown here is derived from an EMBL/GenBank/DDBJ whole genome shotgun (WGS) entry which is preliminary data.</text>
</comment>
<sequence length="312" mass="34928">MSPRSLYVTGKGVLSLVGGFTAGWCGLGFVEDKGLISEANLRALHVGTLKLHLFLQEWILPVSFSEKYGYKKEVLEEIIERYGSGSAAEARWTFEQLLGECEVPGQISWLEEHISEDIPYFYIADLFDSWCNLHRNLFVCSADAHETAKRSDDRFESELLCKGVIEKAISGVLPYDTAVRALCILAIGCRTNTQFMLKTIKPDFIINRYKLYTDDLAQPIDGNTDVTPLAEVNAATIGLLNALNTELQEQEKLKLWKSSTARKLPLLMQLNATPWCDSVDSLRRGLKGITSNNAATLLEEATQYFRCSELSK</sequence>
<dbReference type="GeneID" id="92378005"/>
<keyword evidence="2" id="KW-1185">Reference proteome</keyword>
<proteinExistence type="predicted"/>
<protein>
    <submittedName>
        <fullName evidence="1">Uncharacterized protein</fullName>
    </submittedName>
</protein>
<gene>
    <name evidence="1" type="ORF">TEOVI_000406500</name>
</gene>
<dbReference type="AlphaFoldDB" id="A0A1G4IIY4"/>
<evidence type="ECO:0000313" key="1">
    <source>
        <dbReference type="EMBL" id="SCU72488.1"/>
    </source>
</evidence>
<dbReference type="VEuPathDB" id="TriTrypDB:TEOVI_000406500"/>
<dbReference type="Proteomes" id="UP000195570">
    <property type="component" value="Unassembled WGS sequence"/>
</dbReference>
<evidence type="ECO:0000313" key="2">
    <source>
        <dbReference type="Proteomes" id="UP000195570"/>
    </source>
</evidence>
<dbReference type="RefSeq" id="XP_067082980.1">
    <property type="nucleotide sequence ID" value="XM_067226879.1"/>
</dbReference>